<reference evidence="1 2" key="2">
    <citation type="submission" date="2018-11" db="EMBL/GenBank/DDBJ databases">
        <authorList>
            <consortium name="Pathogen Informatics"/>
        </authorList>
    </citation>
    <scope>NUCLEOTIDE SEQUENCE [LARGE SCALE GENOMIC DNA]</scope>
</reference>
<evidence type="ECO:0000313" key="2">
    <source>
        <dbReference type="Proteomes" id="UP000270296"/>
    </source>
</evidence>
<dbReference type="Proteomes" id="UP000270296">
    <property type="component" value="Unassembled WGS sequence"/>
</dbReference>
<dbReference type="WBParaSite" id="SBAD_0000399901-mRNA-1">
    <property type="protein sequence ID" value="SBAD_0000399901-mRNA-1"/>
    <property type="gene ID" value="SBAD_0000399901"/>
</dbReference>
<evidence type="ECO:0000313" key="3">
    <source>
        <dbReference type="WBParaSite" id="SBAD_0000399901-mRNA-1"/>
    </source>
</evidence>
<protein>
    <submittedName>
        <fullName evidence="1 3">Uncharacterized protein</fullName>
    </submittedName>
</protein>
<accession>A0A183IJN2</accession>
<organism evidence="3">
    <name type="scientific">Soboliphyme baturini</name>
    <dbReference type="NCBI Taxonomy" id="241478"/>
    <lineage>
        <taxon>Eukaryota</taxon>
        <taxon>Metazoa</taxon>
        <taxon>Ecdysozoa</taxon>
        <taxon>Nematoda</taxon>
        <taxon>Enoplea</taxon>
        <taxon>Dorylaimia</taxon>
        <taxon>Dioctophymatida</taxon>
        <taxon>Dioctophymatoidea</taxon>
        <taxon>Soboliphymatidae</taxon>
        <taxon>Soboliphyme</taxon>
    </lineage>
</organism>
<gene>
    <name evidence="1" type="ORF">SBAD_LOCUS3828</name>
</gene>
<proteinExistence type="predicted"/>
<dbReference type="AlphaFoldDB" id="A0A183IJN2"/>
<reference evidence="3" key="1">
    <citation type="submission" date="2016-06" db="UniProtKB">
        <authorList>
            <consortium name="WormBaseParasite"/>
        </authorList>
    </citation>
    <scope>IDENTIFICATION</scope>
</reference>
<dbReference type="EMBL" id="UZAM01007974">
    <property type="protein sequence ID" value="VDP02505.1"/>
    <property type="molecule type" value="Genomic_DNA"/>
</dbReference>
<evidence type="ECO:0000313" key="1">
    <source>
        <dbReference type="EMBL" id="VDP02505.1"/>
    </source>
</evidence>
<sequence length="209" mass="23271">MCTPSKQEFVGNESKNTALPYFWYYDPLILSYLRMYASSLASGQVAAAVRPCFQPLSDAAKRDGIDAVARSSGLSGFQQNPFYFPLAKEKLPRISNQTPNPGDVKPLSENAPKFDDQSAPFFVDGDQPVEHISEQALNKLLTRYVSDPLGISVIRSRFVEYAQLMEQRLGSMMTQNRLLQQEIACLRNKQTVSIPNCSSVRSCVTKSCS</sequence>
<name>A0A183IJN2_9BILA</name>
<keyword evidence="2" id="KW-1185">Reference proteome</keyword>